<protein>
    <submittedName>
        <fullName evidence="2">Uncharacterized protein</fullName>
    </submittedName>
</protein>
<keyword evidence="3" id="KW-1185">Reference proteome</keyword>
<gene>
    <name evidence="2" type="ORF">HXX76_010904</name>
</gene>
<feature type="compositionally biased region" description="Pro residues" evidence="1">
    <location>
        <begin position="28"/>
        <end position="37"/>
    </location>
</feature>
<evidence type="ECO:0000313" key="3">
    <source>
        <dbReference type="Proteomes" id="UP000650467"/>
    </source>
</evidence>
<dbReference type="Proteomes" id="UP000650467">
    <property type="component" value="Unassembled WGS sequence"/>
</dbReference>
<proteinExistence type="predicted"/>
<feature type="compositionally biased region" description="Low complexity" evidence="1">
    <location>
        <begin position="38"/>
        <end position="64"/>
    </location>
</feature>
<evidence type="ECO:0000256" key="1">
    <source>
        <dbReference type="SAM" id="MobiDB-lite"/>
    </source>
</evidence>
<dbReference type="EMBL" id="JAEHOC010000042">
    <property type="protein sequence ID" value="KAG2427185.1"/>
    <property type="molecule type" value="Genomic_DNA"/>
</dbReference>
<sequence>MPAGCTRYGSEPGADVVPGDEFVFVPNSAPPPAPAPGPATSTANPATSTPAPSTSAPSTSAPAQTPGPSPPPLLVRATTVRQYDTFAAMLAAEGLAACLPGLGGGLEAGVGVYRAIPGYGAHEAAGLGVVAVGLELLAARFAEEEEEEGGGGGVC</sequence>
<evidence type="ECO:0000313" key="2">
    <source>
        <dbReference type="EMBL" id="KAG2427185.1"/>
    </source>
</evidence>
<organism evidence="2 3">
    <name type="scientific">Chlamydomonas incerta</name>
    <dbReference type="NCBI Taxonomy" id="51695"/>
    <lineage>
        <taxon>Eukaryota</taxon>
        <taxon>Viridiplantae</taxon>
        <taxon>Chlorophyta</taxon>
        <taxon>core chlorophytes</taxon>
        <taxon>Chlorophyceae</taxon>
        <taxon>CS clade</taxon>
        <taxon>Chlamydomonadales</taxon>
        <taxon>Chlamydomonadaceae</taxon>
        <taxon>Chlamydomonas</taxon>
    </lineage>
</organism>
<comment type="caution">
    <text evidence="2">The sequence shown here is derived from an EMBL/GenBank/DDBJ whole genome shotgun (WGS) entry which is preliminary data.</text>
</comment>
<dbReference type="AlphaFoldDB" id="A0A835SUT5"/>
<reference evidence="2" key="1">
    <citation type="journal article" date="2020" name="bioRxiv">
        <title>Comparative genomics of Chlamydomonas.</title>
        <authorList>
            <person name="Craig R.J."/>
            <person name="Hasan A.R."/>
            <person name="Ness R.W."/>
            <person name="Keightley P.D."/>
        </authorList>
    </citation>
    <scope>NUCLEOTIDE SEQUENCE</scope>
    <source>
        <strain evidence="2">SAG 7.73</strain>
    </source>
</reference>
<accession>A0A835SUT5</accession>
<dbReference type="Gene3D" id="2.30.130.30">
    <property type="entry name" value="Hypothetical protein"/>
    <property type="match status" value="1"/>
</dbReference>
<name>A0A835SUT5_CHLIN</name>
<feature type="region of interest" description="Disordered" evidence="1">
    <location>
        <begin position="1"/>
        <end position="74"/>
    </location>
</feature>